<protein>
    <submittedName>
        <fullName evidence="2">Uncharacterized protein</fullName>
    </submittedName>
</protein>
<comment type="caution">
    <text evidence="2">The sequence shown here is derived from an EMBL/GenBank/DDBJ whole genome shotgun (WGS) entry which is preliminary data.</text>
</comment>
<evidence type="ECO:0000256" key="1">
    <source>
        <dbReference type="SAM" id="MobiDB-lite"/>
    </source>
</evidence>
<name>A0ABV2H2C3_9HYPH</name>
<evidence type="ECO:0000313" key="2">
    <source>
        <dbReference type="EMBL" id="MET3584644.1"/>
    </source>
</evidence>
<feature type="region of interest" description="Disordered" evidence="1">
    <location>
        <begin position="235"/>
        <end position="255"/>
    </location>
</feature>
<feature type="compositionally biased region" description="Basic and acidic residues" evidence="1">
    <location>
        <begin position="237"/>
        <end position="249"/>
    </location>
</feature>
<reference evidence="2 3" key="1">
    <citation type="submission" date="2024-06" db="EMBL/GenBank/DDBJ databases">
        <title>Genomic Encyclopedia of Type Strains, Phase IV (KMG-IV): sequencing the most valuable type-strain genomes for metagenomic binning, comparative biology and taxonomic classification.</title>
        <authorList>
            <person name="Goeker M."/>
        </authorList>
    </citation>
    <scope>NUCLEOTIDE SEQUENCE [LARGE SCALE GENOMIC DNA]</scope>
    <source>
        <strain evidence="2 3">DSM 105042</strain>
    </source>
</reference>
<dbReference type="EMBL" id="JBEPLJ010000002">
    <property type="protein sequence ID" value="MET3584644.1"/>
    <property type="molecule type" value="Genomic_DNA"/>
</dbReference>
<proteinExistence type="predicted"/>
<gene>
    <name evidence="2" type="ORF">ABID21_000739</name>
</gene>
<accession>A0ABV2H2C3</accession>
<dbReference type="Proteomes" id="UP001549031">
    <property type="component" value="Unassembled WGS sequence"/>
</dbReference>
<evidence type="ECO:0000313" key="3">
    <source>
        <dbReference type="Proteomes" id="UP001549031"/>
    </source>
</evidence>
<keyword evidence="3" id="KW-1185">Reference proteome</keyword>
<sequence length="343" mass="36900">MLLPTDAAFGLAATNLMQSTLDSMEEWRKQNEEEATGEKKDPLVEARISASLEARRAKEKIAEALFSVNRVDPNELKMQLTERLAARLGIDLDEERSNYSLGKAIEDAVKELDPTEVAKLEKDLGLTEAGVTLATVIAAIKNPYGDDNTRLMDGLAKIANGGQGSFDVDRVLQRLEDVADPKTLEELKLGPQGYDPTRVEDAEARAERQEDIQALEAAEKLEDVQDIQEAVAAHNDNAIKGDGAGKTEAEPGPSDADMVLLLGATVEQAKSVDSDTDVALSNDVAEAPATDVPSGEPEELNEVNAQAIEEMAAEAATEVLPEVLPITVDEIGLYELLKEKLAA</sequence>
<organism evidence="2 3">
    <name type="scientific">Pseudorhizobium tarimense</name>
    <dbReference type="NCBI Taxonomy" id="1079109"/>
    <lineage>
        <taxon>Bacteria</taxon>
        <taxon>Pseudomonadati</taxon>
        <taxon>Pseudomonadota</taxon>
        <taxon>Alphaproteobacteria</taxon>
        <taxon>Hyphomicrobiales</taxon>
        <taxon>Rhizobiaceae</taxon>
        <taxon>Rhizobium/Agrobacterium group</taxon>
        <taxon>Pseudorhizobium</taxon>
    </lineage>
</organism>
<dbReference type="RefSeq" id="WP_247242484.1">
    <property type="nucleotide sequence ID" value="NZ_JALJRA010000002.1"/>
</dbReference>